<evidence type="ECO:0000256" key="5">
    <source>
        <dbReference type="ARBA" id="ARBA00022692"/>
    </source>
</evidence>
<feature type="transmembrane region" description="Helical" evidence="8">
    <location>
        <begin position="148"/>
        <end position="166"/>
    </location>
</feature>
<keyword evidence="4 8" id="KW-1003">Cell membrane</keyword>
<dbReference type="PANTHER" id="PTHR30269:SF23">
    <property type="entry name" value="MEMBRANE TRANSPORTER PROTEIN YDHB-RELATED"/>
    <property type="match status" value="1"/>
</dbReference>
<evidence type="ECO:0000256" key="3">
    <source>
        <dbReference type="ARBA" id="ARBA00022448"/>
    </source>
</evidence>
<feature type="transmembrane region" description="Helical" evidence="8">
    <location>
        <begin position="306"/>
        <end position="325"/>
    </location>
</feature>
<dbReference type="InterPro" id="IPR002781">
    <property type="entry name" value="TM_pro_TauE-like"/>
</dbReference>
<keyword evidence="6 8" id="KW-1133">Transmembrane helix</keyword>
<dbReference type="GO" id="GO:0005886">
    <property type="term" value="C:plasma membrane"/>
    <property type="evidence" value="ECO:0007669"/>
    <property type="project" value="UniProtKB-SubCell"/>
</dbReference>
<dbReference type="STRING" id="1188319.OYT1_00929"/>
<evidence type="ECO:0000256" key="8">
    <source>
        <dbReference type="RuleBase" id="RU363041"/>
    </source>
</evidence>
<evidence type="ECO:0000313" key="9">
    <source>
        <dbReference type="EMBL" id="BBE51463.1"/>
    </source>
</evidence>
<comment type="subcellular location">
    <subcellularLocation>
        <location evidence="1 8">Cell membrane</location>
        <topology evidence="1 8">Multi-pass membrane protein</topology>
    </subcellularLocation>
</comment>
<dbReference type="InterPro" id="IPR052017">
    <property type="entry name" value="TSUP"/>
</dbReference>
<dbReference type="KEGG" id="fam:OYT1_ch1937"/>
<evidence type="ECO:0000256" key="7">
    <source>
        <dbReference type="ARBA" id="ARBA00023136"/>
    </source>
</evidence>
<dbReference type="RefSeq" id="WP_084611939.1">
    <property type="nucleotide sequence ID" value="NZ_AP018738.1"/>
</dbReference>
<sequence>MLRDLSSRLENLSGLLRANGLLLVLSLSLFTAGAYAAESVPVESEMAWWVLPLALFFVCFLMGIVAVPSGVGGGVLFVPIVGGFFPFHLDFVRAAGLLVALASALSAGPMLLRGGLANLRLALPMALLASASSIAGAIMGLALPASTVQVALGITILGIVILMSSAKKSEFPDVQKPDRLSAALAMNGIFHDGATGKDMPWQVHRTPLALLLFIGIGFLAGMFGMGAGWANVPVLNLLMGAPLKVSAGTSSFILSLVDSSAAWVYINKGAVLAVIAVPSVVGMMLGAMIGARLLHVLRASVVRRMVIFLLLFAGLRALLKGLGIWV</sequence>
<protein>
    <recommendedName>
        <fullName evidence="8">Probable membrane transporter protein</fullName>
    </recommendedName>
</protein>
<gene>
    <name evidence="9" type="ORF">OYT1_ch1937</name>
</gene>
<comment type="similarity">
    <text evidence="2 8">Belongs to the 4-toluene sulfonate uptake permease (TSUP) (TC 2.A.102) family.</text>
</comment>
<accession>A0A2Z6GCY0</accession>
<keyword evidence="5 8" id="KW-0812">Transmembrane</keyword>
<feature type="transmembrane region" description="Helical" evidence="8">
    <location>
        <begin position="46"/>
        <end position="64"/>
    </location>
</feature>
<keyword evidence="10" id="KW-1185">Reference proteome</keyword>
<feature type="transmembrane region" description="Helical" evidence="8">
    <location>
        <begin position="208"/>
        <end position="230"/>
    </location>
</feature>
<feature type="transmembrane region" description="Helical" evidence="8">
    <location>
        <begin position="270"/>
        <end position="294"/>
    </location>
</feature>
<evidence type="ECO:0000256" key="1">
    <source>
        <dbReference type="ARBA" id="ARBA00004651"/>
    </source>
</evidence>
<reference evidence="9 10" key="1">
    <citation type="submission" date="2018-06" db="EMBL/GenBank/DDBJ databases">
        <title>OYT1 Genome Sequencing.</title>
        <authorList>
            <person name="Kato S."/>
            <person name="Itoh T."/>
            <person name="Ohkuma M."/>
        </authorList>
    </citation>
    <scope>NUCLEOTIDE SEQUENCE [LARGE SCALE GENOMIC DNA]</scope>
    <source>
        <strain evidence="9 10">OYT1</strain>
    </source>
</reference>
<dbReference type="PANTHER" id="PTHR30269">
    <property type="entry name" value="TRANSMEMBRANE PROTEIN YFCA"/>
    <property type="match status" value="1"/>
</dbReference>
<feature type="transmembrane region" description="Helical" evidence="8">
    <location>
        <begin position="71"/>
        <end position="89"/>
    </location>
</feature>
<evidence type="ECO:0000256" key="6">
    <source>
        <dbReference type="ARBA" id="ARBA00022989"/>
    </source>
</evidence>
<organism evidence="9 10">
    <name type="scientific">Ferriphaselus amnicola</name>
    <dbReference type="NCBI Taxonomy" id="1188319"/>
    <lineage>
        <taxon>Bacteria</taxon>
        <taxon>Pseudomonadati</taxon>
        <taxon>Pseudomonadota</taxon>
        <taxon>Betaproteobacteria</taxon>
        <taxon>Nitrosomonadales</taxon>
        <taxon>Gallionellaceae</taxon>
        <taxon>Ferriphaselus</taxon>
    </lineage>
</organism>
<dbReference type="EMBL" id="AP018738">
    <property type="protein sequence ID" value="BBE51463.1"/>
    <property type="molecule type" value="Genomic_DNA"/>
</dbReference>
<proteinExistence type="inferred from homology"/>
<keyword evidence="7 8" id="KW-0472">Membrane</keyword>
<dbReference type="OrthoDB" id="9777163at2"/>
<feature type="transmembrane region" description="Helical" evidence="8">
    <location>
        <begin position="95"/>
        <end position="112"/>
    </location>
</feature>
<evidence type="ECO:0000313" key="10">
    <source>
        <dbReference type="Proteomes" id="UP000033070"/>
    </source>
</evidence>
<keyword evidence="3" id="KW-0813">Transport</keyword>
<name>A0A2Z6GCY0_9PROT</name>
<evidence type="ECO:0000256" key="4">
    <source>
        <dbReference type="ARBA" id="ARBA00022475"/>
    </source>
</evidence>
<feature type="transmembrane region" description="Helical" evidence="8">
    <location>
        <begin position="121"/>
        <end position="142"/>
    </location>
</feature>
<dbReference type="Pfam" id="PF01925">
    <property type="entry name" value="TauE"/>
    <property type="match status" value="1"/>
</dbReference>
<dbReference type="AlphaFoldDB" id="A0A2Z6GCY0"/>
<dbReference type="Proteomes" id="UP000033070">
    <property type="component" value="Chromosome"/>
</dbReference>
<evidence type="ECO:0000256" key="2">
    <source>
        <dbReference type="ARBA" id="ARBA00009142"/>
    </source>
</evidence>